<proteinExistence type="predicted"/>
<dbReference type="STRING" id="1352936.M878_03330"/>
<dbReference type="AlphaFoldDB" id="V6KVV3"/>
<dbReference type="PATRIC" id="fig|1352936.5.peg.729"/>
<keyword evidence="3" id="KW-1185">Reference proteome</keyword>
<dbReference type="SUPFAM" id="SSF53597">
    <property type="entry name" value="Dihydrofolate reductase-like"/>
    <property type="match status" value="1"/>
</dbReference>
<name>V6KVV3_STRRC</name>
<dbReference type="Pfam" id="PF01872">
    <property type="entry name" value="RibD_C"/>
    <property type="match status" value="1"/>
</dbReference>
<dbReference type="InterPro" id="IPR024072">
    <property type="entry name" value="DHFR-like_dom_sf"/>
</dbReference>
<reference evidence="2 3" key="1">
    <citation type="journal article" date="2014" name="Genome Announc.">
        <title>Draft Genome Sequence of Streptomyces roseochromogenes subsp. oscitans DS 12.976, Producer of the Aminocoumarin Antibiotic Clorobiocin.</title>
        <authorList>
            <person name="Ruckert C."/>
            <person name="Kalinowski J."/>
            <person name="Heide L."/>
            <person name="Apel A.K."/>
        </authorList>
    </citation>
    <scope>NUCLEOTIDE SEQUENCE [LARGE SCALE GENOMIC DNA]</scope>
    <source>
        <strain evidence="2 3">DS 12.976</strain>
    </source>
</reference>
<dbReference type="OrthoDB" id="4536086at2"/>
<gene>
    <name evidence="2" type="ORF">M878_03330</name>
</gene>
<dbReference type="GO" id="GO:0009231">
    <property type="term" value="P:riboflavin biosynthetic process"/>
    <property type="evidence" value="ECO:0007669"/>
    <property type="project" value="InterPro"/>
</dbReference>
<dbReference type="Proteomes" id="UP000017984">
    <property type="component" value="Chromosome"/>
</dbReference>
<evidence type="ECO:0000313" key="2">
    <source>
        <dbReference type="EMBL" id="EST36148.1"/>
    </source>
</evidence>
<feature type="domain" description="Bacterial bifunctional deaminase-reductase C-terminal" evidence="1">
    <location>
        <begin position="2"/>
        <end position="152"/>
    </location>
</feature>
<dbReference type="GO" id="GO:0008703">
    <property type="term" value="F:5-amino-6-(5-phosphoribosylamino)uracil reductase activity"/>
    <property type="evidence" value="ECO:0007669"/>
    <property type="project" value="InterPro"/>
</dbReference>
<sequence length="188" mass="19961">MKIRARVSMSADGYVTTPSGWPALTADPAFVSGESHGIREFLEGCEAAVMGRTTFEPALTNNRWPWPNLDVFVLGSHRPAGTPDHVVTDSDPARLLERIRAANRGGDVHLVGGARTIQTFHALGALDTLELVIVPLLFGGGTRLTPALDPSAGLTFQRERALPGGSVEIVYSCKGSRPPLPGAPASQR</sequence>
<evidence type="ECO:0000259" key="1">
    <source>
        <dbReference type="Pfam" id="PF01872"/>
    </source>
</evidence>
<accession>V6KVV3</accession>
<comment type="caution">
    <text evidence="2">The sequence shown here is derived from an EMBL/GenBank/DDBJ whole genome shotgun (WGS) entry which is preliminary data.</text>
</comment>
<dbReference type="InterPro" id="IPR002734">
    <property type="entry name" value="RibDG_C"/>
</dbReference>
<dbReference type="RefSeq" id="WP_023544689.1">
    <property type="nucleotide sequence ID" value="NZ_CM002285.1"/>
</dbReference>
<dbReference type="EMBL" id="AWQX01000020">
    <property type="protein sequence ID" value="EST36148.1"/>
    <property type="molecule type" value="Genomic_DNA"/>
</dbReference>
<dbReference type="Gene3D" id="3.40.430.10">
    <property type="entry name" value="Dihydrofolate Reductase, subunit A"/>
    <property type="match status" value="1"/>
</dbReference>
<evidence type="ECO:0000313" key="3">
    <source>
        <dbReference type="Proteomes" id="UP000017984"/>
    </source>
</evidence>
<dbReference type="HOGENOM" id="CLU_043966_4_2_11"/>
<organism evidence="2 3">
    <name type="scientific">Streptomyces roseochromogenus subsp. oscitans DS 12.976</name>
    <dbReference type="NCBI Taxonomy" id="1352936"/>
    <lineage>
        <taxon>Bacteria</taxon>
        <taxon>Bacillati</taxon>
        <taxon>Actinomycetota</taxon>
        <taxon>Actinomycetes</taxon>
        <taxon>Kitasatosporales</taxon>
        <taxon>Streptomycetaceae</taxon>
        <taxon>Streptomyces</taxon>
    </lineage>
</organism>
<protein>
    <submittedName>
        <fullName evidence="2">Riboflavin biosynthesis protein RibD</fullName>
    </submittedName>
</protein>